<dbReference type="AlphaFoldDB" id="J0WT50"/>
<dbReference type="InParanoid" id="J0WT50"/>
<keyword evidence="1" id="KW-0175">Coiled coil</keyword>
<keyword evidence="3" id="KW-1185">Reference proteome</keyword>
<name>J0WT50_AURST</name>
<gene>
    <name evidence="2" type="ORF">AURDEDRAFT_175500</name>
</gene>
<evidence type="ECO:0000313" key="3">
    <source>
        <dbReference type="Proteomes" id="UP000006514"/>
    </source>
</evidence>
<dbReference type="Proteomes" id="UP000006514">
    <property type="component" value="Unassembled WGS sequence"/>
</dbReference>
<organism evidence="2 3">
    <name type="scientific">Auricularia subglabra (strain TFB-10046 / SS5)</name>
    <name type="common">White-rot fungus</name>
    <name type="synonym">Auricularia delicata (strain TFB10046)</name>
    <dbReference type="NCBI Taxonomy" id="717982"/>
    <lineage>
        <taxon>Eukaryota</taxon>
        <taxon>Fungi</taxon>
        <taxon>Dikarya</taxon>
        <taxon>Basidiomycota</taxon>
        <taxon>Agaricomycotina</taxon>
        <taxon>Agaricomycetes</taxon>
        <taxon>Auriculariales</taxon>
        <taxon>Auriculariaceae</taxon>
        <taxon>Auricularia</taxon>
    </lineage>
</organism>
<protein>
    <submittedName>
        <fullName evidence="2">Uncharacterized protein</fullName>
    </submittedName>
</protein>
<evidence type="ECO:0000313" key="2">
    <source>
        <dbReference type="EMBL" id="EJD35408.1"/>
    </source>
</evidence>
<evidence type="ECO:0000256" key="1">
    <source>
        <dbReference type="SAM" id="Coils"/>
    </source>
</evidence>
<accession>J0WT50</accession>
<feature type="coiled-coil region" evidence="1">
    <location>
        <begin position="235"/>
        <end position="262"/>
    </location>
</feature>
<proteinExistence type="predicted"/>
<dbReference type="EMBL" id="JH687891">
    <property type="protein sequence ID" value="EJD35408.1"/>
    <property type="molecule type" value="Genomic_DNA"/>
</dbReference>
<reference evidence="3" key="1">
    <citation type="journal article" date="2012" name="Science">
        <title>The Paleozoic origin of enzymatic lignin decomposition reconstructed from 31 fungal genomes.</title>
        <authorList>
            <person name="Floudas D."/>
            <person name="Binder M."/>
            <person name="Riley R."/>
            <person name="Barry K."/>
            <person name="Blanchette R.A."/>
            <person name="Henrissat B."/>
            <person name="Martinez A.T."/>
            <person name="Otillar R."/>
            <person name="Spatafora J.W."/>
            <person name="Yadav J.S."/>
            <person name="Aerts A."/>
            <person name="Benoit I."/>
            <person name="Boyd A."/>
            <person name="Carlson A."/>
            <person name="Copeland A."/>
            <person name="Coutinho P.M."/>
            <person name="de Vries R.P."/>
            <person name="Ferreira P."/>
            <person name="Findley K."/>
            <person name="Foster B."/>
            <person name="Gaskell J."/>
            <person name="Glotzer D."/>
            <person name="Gorecki P."/>
            <person name="Heitman J."/>
            <person name="Hesse C."/>
            <person name="Hori C."/>
            <person name="Igarashi K."/>
            <person name="Jurgens J.A."/>
            <person name="Kallen N."/>
            <person name="Kersten P."/>
            <person name="Kohler A."/>
            <person name="Kuees U."/>
            <person name="Kumar T.K.A."/>
            <person name="Kuo A."/>
            <person name="LaButti K."/>
            <person name="Larrondo L.F."/>
            <person name="Lindquist E."/>
            <person name="Ling A."/>
            <person name="Lombard V."/>
            <person name="Lucas S."/>
            <person name="Lundell T."/>
            <person name="Martin R."/>
            <person name="McLaughlin D.J."/>
            <person name="Morgenstern I."/>
            <person name="Morin E."/>
            <person name="Murat C."/>
            <person name="Nagy L.G."/>
            <person name="Nolan M."/>
            <person name="Ohm R.A."/>
            <person name="Patyshakuliyeva A."/>
            <person name="Rokas A."/>
            <person name="Ruiz-Duenas F.J."/>
            <person name="Sabat G."/>
            <person name="Salamov A."/>
            <person name="Samejima M."/>
            <person name="Schmutz J."/>
            <person name="Slot J.C."/>
            <person name="St John F."/>
            <person name="Stenlid J."/>
            <person name="Sun H."/>
            <person name="Sun S."/>
            <person name="Syed K."/>
            <person name="Tsang A."/>
            <person name="Wiebenga A."/>
            <person name="Young D."/>
            <person name="Pisabarro A."/>
            <person name="Eastwood D.C."/>
            <person name="Martin F."/>
            <person name="Cullen D."/>
            <person name="Grigoriev I.V."/>
            <person name="Hibbett D.S."/>
        </authorList>
    </citation>
    <scope>NUCLEOTIDE SEQUENCE [LARGE SCALE GENOMIC DNA]</scope>
    <source>
        <strain evidence="3">TFB10046</strain>
    </source>
</reference>
<dbReference type="KEGG" id="adl:AURDEDRAFT_175500"/>
<sequence length="299" mass="32431">MASMANIGSDLAACTTLLTAFSEEFSGNAATSALLPDDWTSLVDATTSLLSGTQPEAERLAEGGREAVRLLKSYLIETTERARQLTSASNVVDASSDYVDRLEKLVPALRALPEDLAGPAAAQSCELAFDPSVHTTDKLTFVPTLACTYCKRMGQACVWDVLGERYQKCKTRHLACAIIVNGTTTKVADFVEARGDGFLTMPRAKGRVVRREPRPGERLSDVSREEMSLRLATHVGRVNCRLDALRRQFQVLKEQTQSLANDSELGLNEMAALLAIHMDLPDADEVASLIGDVIDSVNI</sequence>